<reference evidence="2" key="1">
    <citation type="journal article" date="2022" name="J Environ Chem Eng">
        <title>Biodegradation of petroleum oil using a constructed nonpathogenic and heavy metal-tolerant bacterial consortium isolated from marine sponges.</title>
        <authorList>
            <person name="Dechsakulwatana C."/>
            <person name="Rungsihiranrut A."/>
            <person name="Muangchinda C."/>
            <person name="Ningthoujam R."/>
            <person name="Klankeo P."/>
            <person name="Pinyakong O."/>
        </authorList>
    </citation>
    <scope>NUCLEOTIDE SEQUENCE</scope>
    <source>
        <strain evidence="2">TL01-2</strain>
    </source>
</reference>
<evidence type="ECO:0000313" key="3">
    <source>
        <dbReference type="Proteomes" id="UP001269400"/>
    </source>
</evidence>
<name>A0AAX6NI96_PRIAR</name>
<gene>
    <name evidence="2" type="ORF">O0Q50_31025</name>
</gene>
<proteinExistence type="predicted"/>
<dbReference type="Proteomes" id="UP001269400">
    <property type="component" value="Unassembled WGS sequence"/>
</dbReference>
<dbReference type="InterPro" id="IPR037208">
    <property type="entry name" value="Spo0E-like_sf"/>
</dbReference>
<keyword evidence="1" id="KW-0175">Coiled coil</keyword>
<feature type="coiled-coil region" evidence="1">
    <location>
        <begin position="1"/>
        <end position="28"/>
    </location>
</feature>
<dbReference type="RefSeq" id="WP_223260213.1">
    <property type="nucleotide sequence ID" value="NZ_CAJCKP010000016.1"/>
</dbReference>
<protein>
    <submittedName>
        <fullName evidence="2">Aspartyl-phosphate phosphatase Spo0E family protein</fullName>
    </submittedName>
</protein>
<evidence type="ECO:0000256" key="1">
    <source>
        <dbReference type="SAM" id="Coils"/>
    </source>
</evidence>
<dbReference type="Pfam" id="PF09388">
    <property type="entry name" value="SpoOE-like"/>
    <property type="match status" value="1"/>
</dbReference>
<dbReference type="Gene3D" id="4.10.280.10">
    <property type="entry name" value="Helix-loop-helix DNA-binding domain"/>
    <property type="match status" value="1"/>
</dbReference>
<dbReference type="GO" id="GO:0043937">
    <property type="term" value="P:regulation of sporulation"/>
    <property type="evidence" value="ECO:0007669"/>
    <property type="project" value="InterPro"/>
</dbReference>
<reference evidence="2" key="2">
    <citation type="submission" date="2022-12" db="EMBL/GenBank/DDBJ databases">
        <authorList>
            <person name="Dechsakulwatana C."/>
            <person name="Rungsihiranrut A."/>
            <person name="Muangchinda C."/>
            <person name="Ningthoujam R."/>
            <person name="Klankeo P."/>
            <person name="Pinyakong O."/>
        </authorList>
    </citation>
    <scope>NUCLEOTIDE SEQUENCE</scope>
    <source>
        <strain evidence="2">TL01-2</strain>
    </source>
</reference>
<dbReference type="InterPro" id="IPR036638">
    <property type="entry name" value="HLH_DNA-bd_sf"/>
</dbReference>
<comment type="caution">
    <text evidence="2">The sequence shown here is derived from an EMBL/GenBank/DDBJ whole genome shotgun (WGS) entry which is preliminary data.</text>
</comment>
<sequence>MESLTHTKENLLNQIEECRNNMVTLAAENPLSSLTVVRVSSELDGLLNEYEKFFSI</sequence>
<accession>A0AAX6NI96</accession>
<evidence type="ECO:0000313" key="2">
    <source>
        <dbReference type="EMBL" id="MDU9695613.1"/>
    </source>
</evidence>
<dbReference type="SUPFAM" id="SSF140500">
    <property type="entry name" value="BAS1536-like"/>
    <property type="match status" value="1"/>
</dbReference>
<dbReference type="AlphaFoldDB" id="A0AAX6NI96"/>
<dbReference type="GO" id="GO:0046983">
    <property type="term" value="F:protein dimerization activity"/>
    <property type="evidence" value="ECO:0007669"/>
    <property type="project" value="InterPro"/>
</dbReference>
<dbReference type="InterPro" id="IPR018540">
    <property type="entry name" value="Spo0E-like"/>
</dbReference>
<dbReference type="EMBL" id="JAPTGD010000009">
    <property type="protein sequence ID" value="MDU9695613.1"/>
    <property type="molecule type" value="Genomic_DNA"/>
</dbReference>
<organism evidence="2 3">
    <name type="scientific">Priestia aryabhattai</name>
    <name type="common">Bacillus aryabhattai</name>
    <dbReference type="NCBI Taxonomy" id="412384"/>
    <lineage>
        <taxon>Bacteria</taxon>
        <taxon>Bacillati</taxon>
        <taxon>Bacillota</taxon>
        <taxon>Bacilli</taxon>
        <taxon>Bacillales</taxon>
        <taxon>Bacillaceae</taxon>
        <taxon>Priestia</taxon>
    </lineage>
</organism>